<reference evidence="4" key="1">
    <citation type="submission" date="2016-02" db="EMBL/GenBank/DDBJ databases">
        <authorList>
            <person name="Shin S.-K."/>
            <person name="Yi H."/>
            <person name="Kim E."/>
        </authorList>
    </citation>
    <scope>NUCLEOTIDE SEQUENCE [LARGE SCALE GENOMIC DNA]</scope>
    <source>
        <strain evidence="4">LPB0003</strain>
    </source>
</reference>
<dbReference type="STRING" id="1774273.LPB03_09870"/>
<sequence>MEDKKIDDLFKNQLKNLEVSPNKKVWNSIETKLKKKKRRVLPFWLFSGAAAAILVLGLFFYPFSTNENQHIIPKIDEVITTSPTKKPLINTTIDTLILQNNKVEQVLKTNQNAFVKTEIKEEKSNTNNTKKEFVARKNPAKTTFLKPFNIDANLTSNQQITTIYIENITIKNASEKMDFNAFLATKETQIKNKEIVKNWSVAPTFGVLQSNSFSNTSPIAEDLANTTTGENSFSYGLQVGYKLNKRWTIQSGIHLQEMKYSNNQIAVYPSEIANLQSVAFKDNGAVSFNNSVSENLSIMSNLFTNFVKSTGNLSQNFGYIEIPLEMKYNFSNNTKIEAQLVTGFSSLFLDKNKVVLNTFNTTRTGELTNLNNINFSGNLGFDFNYFLNRNWSLNINPMFKVQLNTFKTEANGFAPFNLGIYSGIKYQF</sequence>
<dbReference type="InterPro" id="IPR025665">
    <property type="entry name" value="Beta-barrel_OMP_2"/>
</dbReference>
<dbReference type="RefSeq" id="WP_065319454.1">
    <property type="nucleotide sequence ID" value="NZ_CP017477.1"/>
</dbReference>
<keyword evidence="1" id="KW-1133">Transmembrane helix</keyword>
<accession>A0A1B8TS23</accession>
<comment type="caution">
    <text evidence="3">The sequence shown here is derived from an EMBL/GenBank/DDBJ whole genome shotgun (WGS) entry which is preliminary data.</text>
</comment>
<proteinExistence type="predicted"/>
<name>A0A1B8TS23_9FLAO</name>
<keyword evidence="1" id="KW-0812">Transmembrane</keyword>
<organism evidence="3 4">
    <name type="scientific">Polaribacter vadi</name>
    <dbReference type="NCBI Taxonomy" id="1774273"/>
    <lineage>
        <taxon>Bacteria</taxon>
        <taxon>Pseudomonadati</taxon>
        <taxon>Bacteroidota</taxon>
        <taxon>Flavobacteriia</taxon>
        <taxon>Flavobacteriales</taxon>
        <taxon>Flavobacteriaceae</taxon>
    </lineage>
</organism>
<keyword evidence="4" id="KW-1185">Reference proteome</keyword>
<dbReference type="Pfam" id="PF13568">
    <property type="entry name" value="OMP_b-brl_2"/>
    <property type="match status" value="1"/>
</dbReference>
<dbReference type="Proteomes" id="UP000092584">
    <property type="component" value="Unassembled WGS sequence"/>
</dbReference>
<keyword evidence="1" id="KW-0472">Membrane</keyword>
<dbReference type="EMBL" id="LSFM01000023">
    <property type="protein sequence ID" value="OBY62467.1"/>
    <property type="molecule type" value="Genomic_DNA"/>
</dbReference>
<gene>
    <name evidence="3" type="ORF">LPB3_09880</name>
</gene>
<evidence type="ECO:0000256" key="1">
    <source>
        <dbReference type="SAM" id="Phobius"/>
    </source>
</evidence>
<dbReference type="KEGG" id="pob:LPB03_09870"/>
<dbReference type="OrthoDB" id="1113942at2"/>
<feature type="transmembrane region" description="Helical" evidence="1">
    <location>
        <begin position="41"/>
        <end position="63"/>
    </location>
</feature>
<dbReference type="AlphaFoldDB" id="A0A1B8TS23"/>
<evidence type="ECO:0000313" key="3">
    <source>
        <dbReference type="EMBL" id="OBY62467.1"/>
    </source>
</evidence>
<feature type="domain" description="Outer membrane protein beta-barrel" evidence="2">
    <location>
        <begin position="197"/>
        <end position="395"/>
    </location>
</feature>
<protein>
    <recommendedName>
        <fullName evidence="2">Outer membrane protein beta-barrel domain-containing protein</fullName>
    </recommendedName>
</protein>
<evidence type="ECO:0000313" key="4">
    <source>
        <dbReference type="Proteomes" id="UP000092584"/>
    </source>
</evidence>
<evidence type="ECO:0000259" key="2">
    <source>
        <dbReference type="Pfam" id="PF13568"/>
    </source>
</evidence>